<feature type="region of interest" description="Disordered" evidence="1">
    <location>
        <begin position="1"/>
        <end position="20"/>
    </location>
</feature>
<gene>
    <name evidence="2" type="ORF">D3H65_05530</name>
</gene>
<feature type="compositionally biased region" description="Pro residues" evidence="1">
    <location>
        <begin position="125"/>
        <end position="136"/>
    </location>
</feature>
<name>A0A3B7MGZ3_9BACT</name>
<accession>A0A3B7MGZ3</accession>
<proteinExistence type="predicted"/>
<evidence type="ECO:0000313" key="3">
    <source>
        <dbReference type="Proteomes" id="UP000263900"/>
    </source>
</evidence>
<evidence type="ECO:0000256" key="1">
    <source>
        <dbReference type="SAM" id="MobiDB-lite"/>
    </source>
</evidence>
<dbReference type="EMBL" id="CP032157">
    <property type="protein sequence ID" value="AXY73468.1"/>
    <property type="molecule type" value="Genomic_DNA"/>
</dbReference>
<reference evidence="2 3" key="1">
    <citation type="submission" date="2018-09" db="EMBL/GenBank/DDBJ databases">
        <title>Genome sequencing of strain 6GH32-13.</title>
        <authorList>
            <person name="Weon H.-Y."/>
            <person name="Heo J."/>
            <person name="Kwon S.-W."/>
        </authorList>
    </citation>
    <scope>NUCLEOTIDE SEQUENCE [LARGE SCALE GENOMIC DNA]</scope>
    <source>
        <strain evidence="2 3">5GH32-13</strain>
    </source>
</reference>
<protein>
    <submittedName>
        <fullName evidence="2">Uncharacterized protein</fullName>
    </submittedName>
</protein>
<dbReference type="RefSeq" id="WP_119049306.1">
    <property type="nucleotide sequence ID" value="NZ_CP032157.1"/>
</dbReference>
<keyword evidence="3" id="KW-1185">Reference proteome</keyword>
<evidence type="ECO:0000313" key="2">
    <source>
        <dbReference type="EMBL" id="AXY73468.1"/>
    </source>
</evidence>
<dbReference type="AlphaFoldDB" id="A0A3B7MGZ3"/>
<sequence length="136" mass="14769">MSTNGLPAADGKTKPAAPPAPKGYAKWFDVEFKNIIFDPSILHRKEAIEGYYIGFITAYNVIKGKKYSVLFEWTEVPSREANQKDFTLHVYVTPPPTVLKAGAQTLSANLALSARDDGSSGQIDPPTPPPPPPPTM</sequence>
<dbReference type="Proteomes" id="UP000263900">
    <property type="component" value="Chromosome"/>
</dbReference>
<dbReference type="KEGG" id="pseg:D3H65_05530"/>
<feature type="region of interest" description="Disordered" evidence="1">
    <location>
        <begin position="113"/>
        <end position="136"/>
    </location>
</feature>
<organism evidence="2 3">
    <name type="scientific">Paraflavitalea soli</name>
    <dbReference type="NCBI Taxonomy" id="2315862"/>
    <lineage>
        <taxon>Bacteria</taxon>
        <taxon>Pseudomonadati</taxon>
        <taxon>Bacteroidota</taxon>
        <taxon>Chitinophagia</taxon>
        <taxon>Chitinophagales</taxon>
        <taxon>Chitinophagaceae</taxon>
        <taxon>Paraflavitalea</taxon>
    </lineage>
</organism>